<dbReference type="HAMAP" id="MF_00972">
    <property type="entry name" value="tRNA_aden_deaminase"/>
    <property type="match status" value="1"/>
</dbReference>
<dbReference type="EMBL" id="JAJTWT010000002">
    <property type="protein sequence ID" value="MCE4536917.1"/>
    <property type="molecule type" value="Genomic_DNA"/>
</dbReference>
<dbReference type="GO" id="GO:0052717">
    <property type="term" value="F:tRNA-specific adenosine-34 deaminase activity"/>
    <property type="evidence" value="ECO:0007669"/>
    <property type="project" value="UniProtKB-EC"/>
</dbReference>
<evidence type="ECO:0000256" key="9">
    <source>
        <dbReference type="SAM" id="MobiDB-lite"/>
    </source>
</evidence>
<keyword evidence="6 8" id="KW-0862">Zinc</keyword>
<dbReference type="EC" id="3.5.4.33" evidence="8"/>
<comment type="function">
    <text evidence="8">Catalyzes the deamination of adenosine to inosine at the wobble position 34 of tRNA(Arg2).</text>
</comment>
<reference evidence="11 12" key="1">
    <citation type="submission" date="2021-12" db="EMBL/GenBank/DDBJ databases">
        <title>Genome seq of p7.</title>
        <authorList>
            <person name="Seo T."/>
        </authorList>
    </citation>
    <scope>NUCLEOTIDE SEQUENCE [LARGE SCALE GENOMIC DNA]</scope>
    <source>
        <strain evidence="11 12">P7</strain>
    </source>
</reference>
<evidence type="ECO:0000256" key="7">
    <source>
        <dbReference type="ARBA" id="ARBA00048045"/>
    </source>
</evidence>
<comment type="cofactor">
    <cofactor evidence="8">
        <name>Zn(2+)</name>
        <dbReference type="ChEBI" id="CHEBI:29105"/>
    </cofactor>
    <text evidence="8">Binds 1 zinc ion per subunit.</text>
</comment>
<evidence type="ECO:0000256" key="2">
    <source>
        <dbReference type="ARBA" id="ARBA00011738"/>
    </source>
</evidence>
<comment type="similarity">
    <text evidence="1">Belongs to the cytidine and deoxycytidylate deaminase family. ADAT2 subfamily.</text>
</comment>
<dbReference type="InterPro" id="IPR002125">
    <property type="entry name" value="CMP_dCMP_dom"/>
</dbReference>
<keyword evidence="3 8" id="KW-0819">tRNA processing</keyword>
<dbReference type="NCBIfam" id="NF008113">
    <property type="entry name" value="PRK10860.1"/>
    <property type="match status" value="1"/>
</dbReference>
<dbReference type="RefSeq" id="WP_233390622.1">
    <property type="nucleotide sequence ID" value="NZ_JAJTWT010000002.1"/>
</dbReference>
<evidence type="ECO:0000313" key="11">
    <source>
        <dbReference type="EMBL" id="MCE4536917.1"/>
    </source>
</evidence>
<dbReference type="CDD" id="cd01285">
    <property type="entry name" value="nucleoside_deaminase"/>
    <property type="match status" value="1"/>
</dbReference>
<evidence type="ECO:0000256" key="6">
    <source>
        <dbReference type="ARBA" id="ARBA00022833"/>
    </source>
</evidence>
<proteinExistence type="inferred from homology"/>
<keyword evidence="12" id="KW-1185">Reference proteome</keyword>
<dbReference type="PANTHER" id="PTHR11079:SF202">
    <property type="entry name" value="TRNA-SPECIFIC ADENOSINE DEAMINASE"/>
    <property type="match status" value="1"/>
</dbReference>
<feature type="active site" description="Proton donor" evidence="8">
    <location>
        <position position="68"/>
    </location>
</feature>
<accession>A0ABS8XC13</accession>
<dbReference type="PROSITE" id="PS51747">
    <property type="entry name" value="CYT_DCMP_DEAMINASES_2"/>
    <property type="match status" value="1"/>
</dbReference>
<feature type="binding site" evidence="8">
    <location>
        <position position="96"/>
    </location>
    <ligand>
        <name>Zn(2+)</name>
        <dbReference type="ChEBI" id="CHEBI:29105"/>
        <note>catalytic</note>
    </ligand>
</feature>
<organism evidence="11 12">
    <name type="scientific">Pelomonas caseinilytica</name>
    <dbReference type="NCBI Taxonomy" id="2906763"/>
    <lineage>
        <taxon>Bacteria</taxon>
        <taxon>Pseudomonadati</taxon>
        <taxon>Pseudomonadota</taxon>
        <taxon>Betaproteobacteria</taxon>
        <taxon>Burkholderiales</taxon>
        <taxon>Sphaerotilaceae</taxon>
        <taxon>Roseateles</taxon>
    </lineage>
</organism>
<evidence type="ECO:0000313" key="12">
    <source>
        <dbReference type="Proteomes" id="UP001201463"/>
    </source>
</evidence>
<feature type="binding site" evidence="8">
    <location>
        <position position="66"/>
    </location>
    <ligand>
        <name>Zn(2+)</name>
        <dbReference type="ChEBI" id="CHEBI:29105"/>
        <note>catalytic</note>
    </ligand>
</feature>
<gene>
    <name evidence="8 11" type="primary">tadA</name>
    <name evidence="11" type="ORF">LXT12_06605</name>
</gene>
<evidence type="ECO:0000256" key="8">
    <source>
        <dbReference type="HAMAP-Rule" id="MF_00972"/>
    </source>
</evidence>
<evidence type="ECO:0000256" key="4">
    <source>
        <dbReference type="ARBA" id="ARBA00022723"/>
    </source>
</evidence>
<evidence type="ECO:0000256" key="3">
    <source>
        <dbReference type="ARBA" id="ARBA00022694"/>
    </source>
</evidence>
<dbReference type="InterPro" id="IPR016193">
    <property type="entry name" value="Cytidine_deaminase-like"/>
</dbReference>
<comment type="caution">
    <text evidence="11">The sequence shown here is derived from an EMBL/GenBank/DDBJ whole genome shotgun (WGS) entry which is preliminary data.</text>
</comment>
<feature type="binding site" evidence="8">
    <location>
        <position position="99"/>
    </location>
    <ligand>
        <name>Zn(2+)</name>
        <dbReference type="ChEBI" id="CHEBI:29105"/>
        <note>catalytic</note>
    </ligand>
</feature>
<sequence>MGTLPALMTEALFSPADEYAMRLALDQAQNAWLVGEVPVGAVIMKAGQVVATGYNRPITTHDPTAHAEIVALRHAATLLENYRLPECELFVTLEPCAMCAMALMHARFKRVVFAAPDPKTGVAGSVIDLFGEGRLNHHTRVEGGLLAEASARLLRDFFTERREAARARRARTAGPGDEPIPAGEATHLDDPQ</sequence>
<dbReference type="SUPFAM" id="SSF53927">
    <property type="entry name" value="Cytidine deaminase-like"/>
    <property type="match status" value="1"/>
</dbReference>
<dbReference type="InterPro" id="IPR028883">
    <property type="entry name" value="tRNA_aden_deaminase"/>
</dbReference>
<keyword evidence="4 8" id="KW-0479">Metal-binding</keyword>
<name>A0ABS8XC13_9BURK</name>
<dbReference type="Pfam" id="PF00383">
    <property type="entry name" value="dCMP_cyt_deam_1"/>
    <property type="match status" value="1"/>
</dbReference>
<evidence type="ECO:0000259" key="10">
    <source>
        <dbReference type="PROSITE" id="PS51747"/>
    </source>
</evidence>
<feature type="region of interest" description="Disordered" evidence="9">
    <location>
        <begin position="165"/>
        <end position="192"/>
    </location>
</feature>
<dbReference type="Gene3D" id="3.40.140.10">
    <property type="entry name" value="Cytidine Deaminase, domain 2"/>
    <property type="match status" value="1"/>
</dbReference>
<evidence type="ECO:0000256" key="5">
    <source>
        <dbReference type="ARBA" id="ARBA00022801"/>
    </source>
</evidence>
<comment type="catalytic activity">
    <reaction evidence="7 8">
        <text>adenosine(34) in tRNA + H2O + H(+) = inosine(34) in tRNA + NH4(+)</text>
        <dbReference type="Rhea" id="RHEA:43168"/>
        <dbReference type="Rhea" id="RHEA-COMP:10373"/>
        <dbReference type="Rhea" id="RHEA-COMP:10374"/>
        <dbReference type="ChEBI" id="CHEBI:15377"/>
        <dbReference type="ChEBI" id="CHEBI:15378"/>
        <dbReference type="ChEBI" id="CHEBI:28938"/>
        <dbReference type="ChEBI" id="CHEBI:74411"/>
        <dbReference type="ChEBI" id="CHEBI:82852"/>
        <dbReference type="EC" id="3.5.4.33"/>
    </reaction>
</comment>
<comment type="subunit">
    <text evidence="2 8">Homodimer.</text>
</comment>
<dbReference type="Proteomes" id="UP001201463">
    <property type="component" value="Unassembled WGS sequence"/>
</dbReference>
<protein>
    <recommendedName>
        <fullName evidence="8">tRNA-specific adenosine deaminase</fullName>
        <ecNumber evidence="8">3.5.4.33</ecNumber>
    </recommendedName>
</protein>
<dbReference type="InterPro" id="IPR016192">
    <property type="entry name" value="APOBEC/CMP_deaminase_Zn-bd"/>
</dbReference>
<evidence type="ECO:0000256" key="1">
    <source>
        <dbReference type="ARBA" id="ARBA00010669"/>
    </source>
</evidence>
<dbReference type="PROSITE" id="PS00903">
    <property type="entry name" value="CYT_DCMP_DEAMINASES_1"/>
    <property type="match status" value="1"/>
</dbReference>
<dbReference type="PANTHER" id="PTHR11079">
    <property type="entry name" value="CYTOSINE DEAMINASE FAMILY MEMBER"/>
    <property type="match status" value="1"/>
</dbReference>
<keyword evidence="5 8" id="KW-0378">Hydrolase</keyword>
<feature type="domain" description="CMP/dCMP-type deaminase" evidence="10">
    <location>
        <begin position="15"/>
        <end position="142"/>
    </location>
</feature>